<organism evidence="2 3">
    <name type="scientific">Hypericibacter adhaerens</name>
    <dbReference type="NCBI Taxonomy" id="2602016"/>
    <lineage>
        <taxon>Bacteria</taxon>
        <taxon>Pseudomonadati</taxon>
        <taxon>Pseudomonadota</taxon>
        <taxon>Alphaproteobacteria</taxon>
        <taxon>Rhodospirillales</taxon>
        <taxon>Dongiaceae</taxon>
        <taxon>Hypericibacter</taxon>
    </lineage>
</organism>
<protein>
    <submittedName>
        <fullName evidence="2">Uncharacterized protein</fullName>
    </submittedName>
</protein>
<evidence type="ECO:0000313" key="2">
    <source>
        <dbReference type="EMBL" id="QEX24057.1"/>
    </source>
</evidence>
<evidence type="ECO:0000313" key="3">
    <source>
        <dbReference type="Proteomes" id="UP000325797"/>
    </source>
</evidence>
<proteinExistence type="predicted"/>
<accession>A0A5J6N3K3</accession>
<keyword evidence="3" id="KW-1185">Reference proteome</keyword>
<name>A0A5J6N3K3_9PROT</name>
<reference evidence="2 3" key="1">
    <citation type="submission" date="2019-08" db="EMBL/GenBank/DDBJ databases">
        <title>Hyperibacter terrae gen. nov., sp. nov. and Hyperibacter viscosus sp. nov., two new members in the family Rhodospirillaceae isolated from the rhizosphere of Hypericum perforatum.</title>
        <authorList>
            <person name="Noviana Z."/>
        </authorList>
    </citation>
    <scope>NUCLEOTIDE SEQUENCE [LARGE SCALE GENOMIC DNA]</scope>
    <source>
        <strain evidence="2 3">R5959</strain>
    </source>
</reference>
<feature type="compositionally biased region" description="Basic residues" evidence="1">
    <location>
        <begin position="1"/>
        <end position="14"/>
    </location>
</feature>
<evidence type="ECO:0000256" key="1">
    <source>
        <dbReference type="SAM" id="MobiDB-lite"/>
    </source>
</evidence>
<dbReference type="KEGG" id="hadh:FRZ61_39980"/>
<gene>
    <name evidence="2" type="ORF">FRZ61_39980</name>
</gene>
<sequence>MPKPPANHKRRGRGKARDWPDSGGGYPSAPRKEQPAFKPPPLVGGGWGRGATGTMTASLRSIAAPKAEGLGMTLSERAQSRLGSTFCQDLARHRPSPYPLPQGEGAREFFGFADFFTGSFTGMTKERA</sequence>
<feature type="region of interest" description="Disordered" evidence="1">
    <location>
        <begin position="1"/>
        <end position="53"/>
    </location>
</feature>
<dbReference type="EMBL" id="CP042582">
    <property type="protein sequence ID" value="QEX24057.1"/>
    <property type="molecule type" value="Genomic_DNA"/>
</dbReference>
<dbReference type="Proteomes" id="UP000325797">
    <property type="component" value="Chromosome"/>
</dbReference>
<dbReference type="AlphaFoldDB" id="A0A5J6N3K3"/>